<dbReference type="PROSITE" id="PS50042">
    <property type="entry name" value="CNMP_BINDING_3"/>
    <property type="match status" value="1"/>
</dbReference>
<proteinExistence type="predicted"/>
<dbReference type="EMBL" id="JAZDDG010000009">
    <property type="protein sequence ID" value="MEE1978010.1"/>
    <property type="molecule type" value="Genomic_DNA"/>
</dbReference>
<name>A0ABU7IYF3_9FLAO</name>
<dbReference type="InterPro" id="IPR018490">
    <property type="entry name" value="cNMP-bd_dom_sf"/>
</dbReference>
<sequence length="193" mass="22470">MNMENLKQYFIDEIGLTEKHFNRLKSLVVQKKLIKNENLITPGKICDFIAFVKTGILRYYIDDDGSEINIDFHVEGSFASAYSSFLTQKPAIGYLQALENSELYIIPKSTYEKLLEESSDWYKLAKGISDDYFLRKCKRQTSLLMHPAKDRFDLLKETYPKIEQLVSQYHIASYLGIKPESLSRIKSLTYIKK</sequence>
<dbReference type="SUPFAM" id="SSF51206">
    <property type="entry name" value="cAMP-binding domain-like"/>
    <property type="match status" value="1"/>
</dbReference>
<comment type="caution">
    <text evidence="2">The sequence shown here is derived from an EMBL/GenBank/DDBJ whole genome shotgun (WGS) entry which is preliminary data.</text>
</comment>
<evidence type="ECO:0000313" key="2">
    <source>
        <dbReference type="EMBL" id="MEE1978010.1"/>
    </source>
</evidence>
<gene>
    <name evidence="2" type="ORF">V1I91_18170</name>
</gene>
<feature type="domain" description="Cyclic nucleotide-binding" evidence="1">
    <location>
        <begin position="15"/>
        <end position="120"/>
    </location>
</feature>
<dbReference type="Proteomes" id="UP001356308">
    <property type="component" value="Unassembled WGS sequence"/>
</dbReference>
<accession>A0ABU7IYF3</accession>
<reference evidence="2 3" key="1">
    <citation type="submission" date="2024-01" db="EMBL/GenBank/DDBJ databases">
        <title>Maribacter spp. originated from different algae showed divergent polysaccharides utilization ability.</title>
        <authorList>
            <person name="Wang H."/>
            <person name="Wu Y."/>
        </authorList>
    </citation>
    <scope>NUCLEOTIDE SEQUENCE [LARGE SCALE GENOMIC DNA]</scope>
    <source>
        <strain evidence="2 3">PR1</strain>
    </source>
</reference>
<dbReference type="InterPro" id="IPR000595">
    <property type="entry name" value="cNMP-bd_dom"/>
</dbReference>
<evidence type="ECO:0000313" key="3">
    <source>
        <dbReference type="Proteomes" id="UP001356308"/>
    </source>
</evidence>
<dbReference type="CDD" id="cd00038">
    <property type="entry name" value="CAP_ED"/>
    <property type="match status" value="1"/>
</dbReference>
<dbReference type="Pfam" id="PF00027">
    <property type="entry name" value="cNMP_binding"/>
    <property type="match status" value="1"/>
</dbReference>
<keyword evidence="3" id="KW-1185">Reference proteome</keyword>
<protein>
    <submittedName>
        <fullName evidence="2">Crp/Fnr family transcriptional regulator</fullName>
    </submittedName>
</protein>
<dbReference type="Gene3D" id="2.60.120.10">
    <property type="entry name" value="Jelly Rolls"/>
    <property type="match status" value="1"/>
</dbReference>
<dbReference type="InterPro" id="IPR014710">
    <property type="entry name" value="RmlC-like_jellyroll"/>
</dbReference>
<evidence type="ECO:0000259" key="1">
    <source>
        <dbReference type="PROSITE" id="PS50042"/>
    </source>
</evidence>
<organism evidence="2 3">
    <name type="scientific">Maribacter cobaltidurans</name>
    <dbReference type="NCBI Taxonomy" id="1178778"/>
    <lineage>
        <taxon>Bacteria</taxon>
        <taxon>Pseudomonadati</taxon>
        <taxon>Bacteroidota</taxon>
        <taxon>Flavobacteriia</taxon>
        <taxon>Flavobacteriales</taxon>
        <taxon>Flavobacteriaceae</taxon>
        <taxon>Maribacter</taxon>
    </lineage>
</organism>